<keyword evidence="1 4" id="KW-0547">Nucleotide-binding</keyword>
<protein>
    <submittedName>
        <fullName evidence="5">Uncharacterized protein</fullName>
    </submittedName>
</protein>
<dbReference type="OrthoDB" id="5788414at2759"/>
<dbReference type="STRING" id="6265.A0A0B2V403"/>
<proteinExistence type="predicted"/>
<name>A0A0B2V403_TOXCA</name>
<dbReference type="GO" id="GO:0005737">
    <property type="term" value="C:cytoplasm"/>
    <property type="evidence" value="ECO:0007669"/>
    <property type="project" value="TreeGrafter"/>
</dbReference>
<dbReference type="EMBL" id="JPKZ01002147">
    <property type="protein sequence ID" value="KHN78176.1"/>
    <property type="molecule type" value="Genomic_DNA"/>
</dbReference>
<dbReference type="GO" id="GO:0007191">
    <property type="term" value="P:adenylate cyclase-activating dopamine receptor signaling pathway"/>
    <property type="evidence" value="ECO:0007669"/>
    <property type="project" value="TreeGrafter"/>
</dbReference>
<evidence type="ECO:0000313" key="6">
    <source>
        <dbReference type="Proteomes" id="UP000031036"/>
    </source>
</evidence>
<organism evidence="5 6">
    <name type="scientific">Toxocara canis</name>
    <name type="common">Canine roundworm</name>
    <dbReference type="NCBI Taxonomy" id="6265"/>
    <lineage>
        <taxon>Eukaryota</taxon>
        <taxon>Metazoa</taxon>
        <taxon>Ecdysozoa</taxon>
        <taxon>Nematoda</taxon>
        <taxon>Chromadorea</taxon>
        <taxon>Rhabditida</taxon>
        <taxon>Spirurina</taxon>
        <taxon>Ascaridomorpha</taxon>
        <taxon>Ascaridoidea</taxon>
        <taxon>Toxocaridae</taxon>
        <taxon>Toxocara</taxon>
    </lineage>
</organism>
<dbReference type="SUPFAM" id="SSF52540">
    <property type="entry name" value="P-loop containing nucleoside triphosphate hydrolases"/>
    <property type="match status" value="1"/>
</dbReference>
<gene>
    <name evidence="5" type="ORF">Tcan_03568</name>
</gene>
<comment type="caution">
    <text evidence="5">The sequence shown here is derived from an EMBL/GenBank/DDBJ whole genome shotgun (WGS) entry which is preliminary data.</text>
</comment>
<dbReference type="PANTHER" id="PTHR10218:SF194">
    <property type="entry name" value="G PROTEIN, ALPHA SUBUNIT"/>
    <property type="match status" value="1"/>
</dbReference>
<dbReference type="Pfam" id="PF00503">
    <property type="entry name" value="G-alpha"/>
    <property type="match status" value="1"/>
</dbReference>
<keyword evidence="6" id="KW-1185">Reference proteome</keyword>
<dbReference type="GO" id="GO:0001664">
    <property type="term" value="F:G protein-coupled receptor binding"/>
    <property type="evidence" value="ECO:0007669"/>
    <property type="project" value="TreeGrafter"/>
</dbReference>
<reference evidence="5 6" key="1">
    <citation type="submission" date="2014-11" db="EMBL/GenBank/DDBJ databases">
        <title>Genetic blueprint of the zoonotic pathogen Toxocara canis.</title>
        <authorList>
            <person name="Zhu X.-Q."/>
            <person name="Korhonen P.K."/>
            <person name="Cai H."/>
            <person name="Young N.D."/>
            <person name="Nejsum P."/>
            <person name="von Samson-Himmelstjerna G."/>
            <person name="Boag P.R."/>
            <person name="Tan P."/>
            <person name="Li Q."/>
            <person name="Min J."/>
            <person name="Yang Y."/>
            <person name="Wang X."/>
            <person name="Fang X."/>
            <person name="Hall R.S."/>
            <person name="Hofmann A."/>
            <person name="Sternberg P.W."/>
            <person name="Jex A.R."/>
            <person name="Gasser R.B."/>
        </authorList>
    </citation>
    <scope>NUCLEOTIDE SEQUENCE [LARGE SCALE GENOMIC DNA]</scope>
    <source>
        <strain evidence="5">PN_DK_2014</strain>
    </source>
</reference>
<dbReference type="GO" id="GO:0031683">
    <property type="term" value="F:G-protein beta/gamma-subunit complex binding"/>
    <property type="evidence" value="ECO:0007669"/>
    <property type="project" value="InterPro"/>
</dbReference>
<evidence type="ECO:0000256" key="1">
    <source>
        <dbReference type="ARBA" id="ARBA00022741"/>
    </source>
</evidence>
<evidence type="ECO:0000313" key="5">
    <source>
        <dbReference type="EMBL" id="KHN78176.1"/>
    </source>
</evidence>
<keyword evidence="2 4" id="KW-0342">GTP-binding</keyword>
<evidence type="ECO:0000256" key="4">
    <source>
        <dbReference type="PIRSR" id="PIRSR601019-1"/>
    </source>
</evidence>
<dbReference type="GO" id="GO:0003924">
    <property type="term" value="F:GTPase activity"/>
    <property type="evidence" value="ECO:0007669"/>
    <property type="project" value="InterPro"/>
</dbReference>
<dbReference type="GO" id="GO:0005834">
    <property type="term" value="C:heterotrimeric G-protein complex"/>
    <property type="evidence" value="ECO:0007669"/>
    <property type="project" value="TreeGrafter"/>
</dbReference>
<dbReference type="InterPro" id="IPR027417">
    <property type="entry name" value="P-loop_NTPase"/>
</dbReference>
<dbReference type="AlphaFoldDB" id="A0A0B2V403"/>
<dbReference type="GO" id="GO:0005525">
    <property type="term" value="F:GTP binding"/>
    <property type="evidence" value="ECO:0007669"/>
    <property type="project" value="UniProtKB-KW"/>
</dbReference>
<dbReference type="Gene3D" id="3.40.50.300">
    <property type="entry name" value="P-loop containing nucleotide triphosphate hydrolases"/>
    <property type="match status" value="1"/>
</dbReference>
<dbReference type="PROSITE" id="PS51882">
    <property type="entry name" value="G_ALPHA"/>
    <property type="match status" value="1"/>
</dbReference>
<keyword evidence="3" id="KW-0807">Transducer</keyword>
<dbReference type="PANTHER" id="PTHR10218">
    <property type="entry name" value="GTP-BINDING PROTEIN ALPHA SUBUNIT"/>
    <property type="match status" value="1"/>
</dbReference>
<dbReference type="OMA" id="DSKMMET"/>
<dbReference type="InterPro" id="IPR001019">
    <property type="entry name" value="Gprotein_alpha_su"/>
</dbReference>
<feature type="binding site" evidence="4">
    <location>
        <begin position="43"/>
        <end position="46"/>
    </location>
    <ligand>
        <name>GTP</name>
        <dbReference type="ChEBI" id="CHEBI:37565"/>
    </ligand>
</feature>
<accession>A0A0B2V403</accession>
<feature type="binding site" evidence="4">
    <location>
        <position position="118"/>
    </location>
    <ligand>
        <name>GTP</name>
        <dbReference type="ChEBI" id="CHEBI:37565"/>
    </ligand>
</feature>
<evidence type="ECO:0000256" key="2">
    <source>
        <dbReference type="ARBA" id="ARBA00023134"/>
    </source>
</evidence>
<dbReference type="GO" id="GO:0007606">
    <property type="term" value="P:sensory perception of chemical stimulus"/>
    <property type="evidence" value="ECO:0007669"/>
    <property type="project" value="TreeGrafter"/>
</dbReference>
<sequence length="148" mass="17312">MAEYNVLHPDNPQYTLLDESAAFMKMILNLSQVQECGFLIFFNKSDIFEERVSDPMLKPDFRKFLGRFIKEGDLKKYEQGNIVKVEVLRKAIASKFADTVNSVVVKRRAPVYHRYTCAVDSKMMETLFATIRTEIINRKIENQDWMFG</sequence>
<evidence type="ECO:0000256" key="3">
    <source>
        <dbReference type="ARBA" id="ARBA00023224"/>
    </source>
</evidence>
<dbReference type="Proteomes" id="UP000031036">
    <property type="component" value="Unassembled WGS sequence"/>
</dbReference>